<keyword evidence="3" id="KW-1185">Reference proteome</keyword>
<dbReference type="EMBL" id="JBHSCY010000002">
    <property type="protein sequence ID" value="MFC4269145.1"/>
    <property type="molecule type" value="Genomic_DNA"/>
</dbReference>
<dbReference type="Proteomes" id="UP001595826">
    <property type="component" value="Unassembled WGS sequence"/>
</dbReference>
<organism evidence="2 3">
    <name type="scientific">Polaribacter marinivivus</name>
    <dbReference type="NCBI Taxonomy" id="1524260"/>
    <lineage>
        <taxon>Bacteria</taxon>
        <taxon>Pseudomonadati</taxon>
        <taxon>Bacteroidota</taxon>
        <taxon>Flavobacteriia</taxon>
        <taxon>Flavobacteriales</taxon>
        <taxon>Flavobacteriaceae</taxon>
    </lineage>
</organism>
<proteinExistence type="predicted"/>
<dbReference type="SUPFAM" id="SSF109854">
    <property type="entry name" value="DinB/YfiT-like putative metalloenzymes"/>
    <property type="match status" value="1"/>
</dbReference>
<gene>
    <name evidence="2" type="ORF">ACFOWD_09535</name>
</gene>
<protein>
    <submittedName>
        <fullName evidence="2">DinB family protein</fullName>
    </submittedName>
</protein>
<dbReference type="Pfam" id="PF12867">
    <property type="entry name" value="DinB_2"/>
    <property type="match status" value="1"/>
</dbReference>
<dbReference type="Gene3D" id="1.20.120.450">
    <property type="entry name" value="dinb family like domain"/>
    <property type="match status" value="1"/>
</dbReference>
<evidence type="ECO:0000259" key="1">
    <source>
        <dbReference type="Pfam" id="PF12867"/>
    </source>
</evidence>
<sequence length="169" mass="19894">MIPKNEYAPYYAMYIKPIEKNGKSIIENLKDSQTQFDELFRILPIDKQNYAYAEGKWTTKELIQHIIDTERVFCYRALCFARNDKTPLPGFDQDLFVSYDNANDRNFIDLLDEMQTLRNSTIQLYKSFTEEALQRIGNASGNDMSVRALGFLFSGHQLHHLKVYKERYL</sequence>
<accession>A0ABV8R9N2</accession>
<name>A0ABV8R9N2_9FLAO</name>
<dbReference type="RefSeq" id="WP_377410081.1">
    <property type="nucleotide sequence ID" value="NZ_JBHSCY010000002.1"/>
</dbReference>
<evidence type="ECO:0000313" key="3">
    <source>
        <dbReference type="Proteomes" id="UP001595826"/>
    </source>
</evidence>
<feature type="domain" description="DinB-like" evidence="1">
    <location>
        <begin position="29"/>
        <end position="162"/>
    </location>
</feature>
<comment type="caution">
    <text evidence="2">The sequence shown here is derived from an EMBL/GenBank/DDBJ whole genome shotgun (WGS) entry which is preliminary data.</text>
</comment>
<reference evidence="3" key="1">
    <citation type="journal article" date="2019" name="Int. J. Syst. Evol. Microbiol.">
        <title>The Global Catalogue of Microorganisms (GCM) 10K type strain sequencing project: providing services to taxonomists for standard genome sequencing and annotation.</title>
        <authorList>
            <consortium name="The Broad Institute Genomics Platform"/>
            <consortium name="The Broad Institute Genome Sequencing Center for Infectious Disease"/>
            <person name="Wu L."/>
            <person name="Ma J."/>
        </authorList>
    </citation>
    <scope>NUCLEOTIDE SEQUENCE [LARGE SCALE GENOMIC DNA]</scope>
    <source>
        <strain evidence="3">CECT 8655</strain>
    </source>
</reference>
<dbReference type="InterPro" id="IPR024775">
    <property type="entry name" value="DinB-like"/>
</dbReference>
<evidence type="ECO:0000313" key="2">
    <source>
        <dbReference type="EMBL" id="MFC4269145.1"/>
    </source>
</evidence>
<dbReference type="InterPro" id="IPR034660">
    <property type="entry name" value="DinB/YfiT-like"/>
</dbReference>